<accession>A0A650CPK9</accession>
<dbReference type="InterPro" id="IPR013383">
    <property type="entry name" value="CRISPR-assoc_prot_DxTHG_CS"/>
</dbReference>
<name>A0A650CPK9_9CREN</name>
<reference evidence="2 3" key="1">
    <citation type="submission" date="2019-10" db="EMBL/GenBank/DDBJ databases">
        <title>Genome Sequences from Six Type Strain Members of the Archaeal Family Sulfolobaceae: Acidianus ambivalens, Acidianus infernus, Metallosphaera prunae, Stygiolobus azoricus, Sulfolobus metallicus, and Sulfurisphaera ohwakuensis.</title>
        <authorList>
            <person name="Counts J.A."/>
            <person name="Kelly R.M."/>
        </authorList>
    </citation>
    <scope>NUCLEOTIDE SEQUENCE [LARGE SCALE GENOMIC DNA]</scope>
    <source>
        <strain evidence="2 3">FC6</strain>
    </source>
</reference>
<evidence type="ECO:0000313" key="2">
    <source>
        <dbReference type="EMBL" id="QGR19713.1"/>
    </source>
</evidence>
<evidence type="ECO:0000313" key="3">
    <source>
        <dbReference type="Proteomes" id="UP000423396"/>
    </source>
</evidence>
<dbReference type="Proteomes" id="UP000423396">
    <property type="component" value="Chromosome"/>
</dbReference>
<dbReference type="AlphaFoldDB" id="A0A650CPK9"/>
<gene>
    <name evidence="2" type="ORF">D1868_06695</name>
</gene>
<dbReference type="InterPro" id="IPR053857">
    <property type="entry name" value="Csx1_CARF"/>
</dbReference>
<keyword evidence="3" id="KW-1185">Reference proteome</keyword>
<dbReference type="InterPro" id="IPR010171">
    <property type="entry name" value="CRISPR_Csx1"/>
</dbReference>
<feature type="domain" description="CRISPR system endoribonuclease Csx1 CARF" evidence="1">
    <location>
        <begin position="6"/>
        <end position="154"/>
    </location>
</feature>
<dbReference type="Gene3D" id="3.40.50.10640">
    <property type="entry name" value="SSO1389-like"/>
    <property type="match status" value="1"/>
</dbReference>
<dbReference type="KEGG" id="sazo:D1868_06695"/>
<evidence type="ECO:0000259" key="1">
    <source>
        <dbReference type="Pfam" id="PF22230"/>
    </source>
</evidence>
<dbReference type="EMBL" id="CP045483">
    <property type="protein sequence ID" value="QGR19713.1"/>
    <property type="molecule type" value="Genomic_DNA"/>
</dbReference>
<dbReference type="NCBIfam" id="TIGR01897">
    <property type="entry name" value="cas_MJ1666"/>
    <property type="match status" value="1"/>
</dbReference>
<dbReference type="Pfam" id="PF22230">
    <property type="entry name" value="Csx1_CARF"/>
    <property type="match status" value="1"/>
</dbReference>
<proteinExistence type="predicted"/>
<dbReference type="Gene3D" id="1.10.3740.10">
    <property type="entry name" value="SSO1389-like domains"/>
    <property type="match status" value="1"/>
</dbReference>
<dbReference type="InterPro" id="IPR027419">
    <property type="entry name" value="CRISPR-assoc_Csx1_C"/>
</dbReference>
<dbReference type="InterPro" id="IPR052875">
    <property type="entry name" value="CRISPR_assoc_ribonuclease"/>
</dbReference>
<dbReference type="SUPFAM" id="SSF160980">
    <property type="entry name" value="SSO1389-like"/>
    <property type="match status" value="1"/>
</dbReference>
<protein>
    <submittedName>
        <fullName evidence="2">TIGR01897 family CRISPR-associated protein</fullName>
    </submittedName>
</protein>
<sequence>MESEGKEVKCKTKASFKAIQKALNIDKVVVYAGLSLCKDTSKPDQSSLYLECSNEVKRIVEKELQLQGEDVLVAPNVFGNKVRQVDGKTTLYFNYVYYNSLKILEENNPDEVYIDITHGVNYMPLLATEAIKLASYVYAIDKKNLTIRIYNSEPVIGKSEGPYHISKVFEEKVNTRISLLAVLTPFLQSNIKNLIINKLSKELKCDKELILPSANALFSGIFLFLLMNKNEIMKCMESVEQRIKVLDYGQPSINLALEGTTLVYKDKMDIELSYLHALLKVLSKIIGSRKVEENCVKLSDIRDLTEKYYTSELIRSAVLNEIDKLEGNRDKLTSEPEIFS</sequence>
<organism evidence="2 3">
    <name type="scientific">Stygiolobus azoricus</name>
    <dbReference type="NCBI Taxonomy" id="41675"/>
    <lineage>
        <taxon>Archaea</taxon>
        <taxon>Thermoproteota</taxon>
        <taxon>Thermoprotei</taxon>
        <taxon>Sulfolobales</taxon>
        <taxon>Sulfolobaceae</taxon>
        <taxon>Stygiolobus</taxon>
    </lineage>
</organism>
<dbReference type="PANTHER" id="PTHR37169:SF1">
    <property type="entry name" value="CRISPR SYSTEM ENDORIBONUCLEASE CSX1"/>
    <property type="match status" value="1"/>
</dbReference>
<dbReference type="NCBIfam" id="TIGR02549">
    <property type="entry name" value="CRISPR_DxTHG"/>
    <property type="match status" value="1"/>
</dbReference>
<dbReference type="PANTHER" id="PTHR37169">
    <property type="entry name" value="CRISPR SYSTEM ENDORIBONUCLEASE CSX1-RELATED"/>
    <property type="match status" value="1"/>
</dbReference>